<dbReference type="PANTHER" id="PTHR36498:SF1">
    <property type="entry name" value="TATA-BINDING PROTEIN-ASSOCIATED FACTOR 172"/>
    <property type="match status" value="1"/>
</dbReference>
<feature type="repeat" description="HEAT" evidence="1">
    <location>
        <begin position="482"/>
        <end position="517"/>
    </location>
</feature>
<evidence type="ECO:0000313" key="4">
    <source>
        <dbReference type="WBParaSite" id="Hba_03722"/>
    </source>
</evidence>
<dbReference type="WBParaSite" id="Hba_03722">
    <property type="protein sequence ID" value="Hba_03722"/>
    <property type="gene ID" value="Hba_03722"/>
</dbReference>
<dbReference type="PANTHER" id="PTHR36498">
    <property type="entry name" value="TATA-BINDING PROTEIN-ASSOCIATED FACTOR 172"/>
    <property type="match status" value="1"/>
</dbReference>
<dbReference type="GO" id="GO:0003677">
    <property type="term" value="F:DNA binding"/>
    <property type="evidence" value="ECO:0007669"/>
    <property type="project" value="InterPro"/>
</dbReference>
<keyword evidence="2" id="KW-0472">Membrane</keyword>
<evidence type="ECO:0000256" key="1">
    <source>
        <dbReference type="PROSITE-ProRule" id="PRU00103"/>
    </source>
</evidence>
<dbReference type="InterPro" id="IPR011989">
    <property type="entry name" value="ARM-like"/>
</dbReference>
<dbReference type="GO" id="GO:0017025">
    <property type="term" value="F:TBP-class protein binding"/>
    <property type="evidence" value="ECO:0007669"/>
    <property type="project" value="InterPro"/>
</dbReference>
<keyword evidence="3" id="KW-1185">Reference proteome</keyword>
<dbReference type="InterPro" id="IPR016024">
    <property type="entry name" value="ARM-type_fold"/>
</dbReference>
<feature type="transmembrane region" description="Helical" evidence="2">
    <location>
        <begin position="511"/>
        <end position="531"/>
    </location>
</feature>
<dbReference type="GO" id="GO:0016887">
    <property type="term" value="F:ATP hydrolysis activity"/>
    <property type="evidence" value="ECO:0007669"/>
    <property type="project" value="InterPro"/>
</dbReference>
<protein>
    <submittedName>
        <fullName evidence="4">HEAT repeat-containing protein 6</fullName>
    </submittedName>
</protein>
<dbReference type="AlphaFoldDB" id="A0A1I7WFG9"/>
<dbReference type="Gene3D" id="1.25.10.10">
    <property type="entry name" value="Leucine-rich Repeat Variant"/>
    <property type="match status" value="1"/>
</dbReference>
<dbReference type="PROSITE" id="PS50077">
    <property type="entry name" value="HEAT_REPEAT"/>
    <property type="match status" value="1"/>
</dbReference>
<sequence length="541" mass="62128">MGDSRLNHLGSLLESKNSTLRREAANALGKYCLSDNKVVETGFLSDAEVLPTNNSNSPKRDDGEYLTIDCNIIKKELKIKEDDVHPCDTSQSALIAFVCRHGTAIALSRVLAGSYTSLPSVLVDNCALRLLQILVLDQFNDFVSGRNATAPVRETCAQALGHLLHKTNESRRIIILNHLRILIGMKGEKLWHCRQSALLVLKYFFAVASSSSIFDECNICKVCILLNWNYDFFYNFTFFKRYSFYKIWLQLRSGLDALAIDLMSIVDTWREIMEGDWLARSFGLWTGCLLFDHRNPVIGKVTVLCFCILYYLLSIYLYMNNCIYIYINIKKFNRSDPFERMGSEEMRFLSDRSLAVQLLFVPYLRSDSLYQNLGASIILNEWAALFKAAANRSSPSQQKCILSLIRHEQQIKPTPQSRNAELMLLVGRIFTYLINKDISILNFLVYLLILIIFTCEINVRLLCILFRLSYLDVQLSGAVALFAPLVFARLTDKEEEIRDAAGEAFRNFVPLLALENIIIINQFYLFIWYCLGYEYFTFWSL</sequence>
<feature type="transmembrane region" description="Helical" evidence="2">
    <location>
        <begin position="308"/>
        <end position="327"/>
    </location>
</feature>
<reference evidence="4" key="1">
    <citation type="submission" date="2016-11" db="UniProtKB">
        <authorList>
            <consortium name="WormBaseParasite"/>
        </authorList>
    </citation>
    <scope>IDENTIFICATION</scope>
</reference>
<evidence type="ECO:0000256" key="2">
    <source>
        <dbReference type="SAM" id="Phobius"/>
    </source>
</evidence>
<dbReference type="SUPFAM" id="SSF48371">
    <property type="entry name" value="ARM repeat"/>
    <property type="match status" value="1"/>
</dbReference>
<organism evidence="3 4">
    <name type="scientific">Heterorhabditis bacteriophora</name>
    <name type="common">Entomopathogenic nematode worm</name>
    <dbReference type="NCBI Taxonomy" id="37862"/>
    <lineage>
        <taxon>Eukaryota</taxon>
        <taxon>Metazoa</taxon>
        <taxon>Ecdysozoa</taxon>
        <taxon>Nematoda</taxon>
        <taxon>Chromadorea</taxon>
        <taxon>Rhabditida</taxon>
        <taxon>Rhabditina</taxon>
        <taxon>Rhabditomorpha</taxon>
        <taxon>Strongyloidea</taxon>
        <taxon>Heterorhabditidae</taxon>
        <taxon>Heterorhabditis</taxon>
    </lineage>
</organism>
<accession>A0A1I7WFG9</accession>
<name>A0A1I7WFG9_HETBA</name>
<evidence type="ECO:0000313" key="3">
    <source>
        <dbReference type="Proteomes" id="UP000095283"/>
    </source>
</evidence>
<dbReference type="InterPro" id="IPR044972">
    <property type="entry name" value="Mot1"/>
</dbReference>
<keyword evidence="2" id="KW-0812">Transmembrane</keyword>
<feature type="transmembrane region" description="Helical" evidence="2">
    <location>
        <begin position="473"/>
        <end position="490"/>
    </location>
</feature>
<proteinExistence type="predicted"/>
<dbReference type="InterPro" id="IPR021133">
    <property type="entry name" value="HEAT_type_2"/>
</dbReference>
<keyword evidence="2" id="KW-1133">Transmembrane helix</keyword>
<feature type="transmembrane region" description="Helical" evidence="2">
    <location>
        <begin position="443"/>
        <end position="467"/>
    </location>
</feature>
<dbReference type="Proteomes" id="UP000095283">
    <property type="component" value="Unplaced"/>
</dbReference>